<dbReference type="Gene3D" id="3.30.70.270">
    <property type="match status" value="1"/>
</dbReference>
<reference evidence="2 3" key="1">
    <citation type="submission" date="2017-05" db="EMBL/GenBank/DDBJ databases">
        <authorList>
            <person name="Varghese N."/>
            <person name="Submissions S."/>
        </authorList>
    </citation>
    <scope>NUCLEOTIDE SEQUENCE [LARGE SCALE GENOMIC DNA]</scope>
    <source>
        <strain evidence="2 3">DSM 16304</strain>
    </source>
</reference>
<dbReference type="AlphaFoldDB" id="A0A521CFE8"/>
<dbReference type="InterPro" id="IPR000160">
    <property type="entry name" value="GGDEF_dom"/>
</dbReference>
<accession>A0A521CFE8</accession>
<dbReference type="RefSeq" id="WP_142935476.1">
    <property type="nucleotide sequence ID" value="NZ_FXTM01000012.1"/>
</dbReference>
<gene>
    <name evidence="2" type="ORF">SAMN06269117_1123</name>
</gene>
<evidence type="ECO:0000313" key="3">
    <source>
        <dbReference type="Proteomes" id="UP000317315"/>
    </source>
</evidence>
<dbReference type="PROSITE" id="PS50887">
    <property type="entry name" value="GGDEF"/>
    <property type="match status" value="1"/>
</dbReference>
<dbReference type="InterPro" id="IPR043128">
    <property type="entry name" value="Rev_trsase/Diguanyl_cyclase"/>
</dbReference>
<sequence length="163" mass="19110">MEKFIFDNFEKFNWKVSRFLNRSQFGNYKTYIVVINIENIEEIPESKKFEIDTVIANSFRPTDTIFKAAGDLYIAAINTNSVVSVSIIENRIKRRLENLMEDKLKVIIGWALAPFESQDFLSLLKLAYNKILENKRSKENVKNSSEIFYNSFPYERISSTIQN</sequence>
<proteinExistence type="predicted"/>
<dbReference type="InterPro" id="IPR029787">
    <property type="entry name" value="Nucleotide_cyclase"/>
</dbReference>
<organism evidence="2 3">
    <name type="scientific">Balnearium lithotrophicum</name>
    <dbReference type="NCBI Taxonomy" id="223788"/>
    <lineage>
        <taxon>Bacteria</taxon>
        <taxon>Pseudomonadati</taxon>
        <taxon>Aquificota</taxon>
        <taxon>Aquificia</taxon>
        <taxon>Desulfurobacteriales</taxon>
        <taxon>Desulfurobacteriaceae</taxon>
        <taxon>Balnearium</taxon>
    </lineage>
</organism>
<dbReference type="SUPFAM" id="SSF55073">
    <property type="entry name" value="Nucleotide cyclase"/>
    <property type="match status" value="1"/>
</dbReference>
<name>A0A521CFE8_9BACT</name>
<evidence type="ECO:0000313" key="2">
    <source>
        <dbReference type="EMBL" id="SMO57480.1"/>
    </source>
</evidence>
<dbReference type="Proteomes" id="UP000317315">
    <property type="component" value="Unassembled WGS sequence"/>
</dbReference>
<evidence type="ECO:0000259" key="1">
    <source>
        <dbReference type="PROSITE" id="PS50887"/>
    </source>
</evidence>
<protein>
    <submittedName>
        <fullName evidence="2">GGDEF domain-containing protein, diguanylate cyclase (C-di-GMP synthetase) or its enzymatically inactive variants</fullName>
    </submittedName>
</protein>
<dbReference type="EMBL" id="FXTM01000012">
    <property type="protein sequence ID" value="SMO57480.1"/>
    <property type="molecule type" value="Genomic_DNA"/>
</dbReference>
<keyword evidence="3" id="KW-1185">Reference proteome</keyword>
<feature type="domain" description="GGDEF" evidence="1">
    <location>
        <begin position="28"/>
        <end position="150"/>
    </location>
</feature>